<evidence type="ECO:0000256" key="5">
    <source>
        <dbReference type="ARBA" id="ARBA00022839"/>
    </source>
</evidence>
<accession>A0ABD6EK30</accession>
<evidence type="ECO:0000259" key="9">
    <source>
        <dbReference type="SMART" id="SM00479"/>
    </source>
</evidence>
<feature type="region of interest" description="Disordered" evidence="8">
    <location>
        <begin position="86"/>
        <end position="113"/>
    </location>
</feature>
<evidence type="ECO:0000256" key="7">
    <source>
        <dbReference type="SAM" id="Coils"/>
    </source>
</evidence>
<gene>
    <name evidence="10" type="ORF">AB6A40_003636</name>
</gene>
<dbReference type="CDD" id="cd06145">
    <property type="entry name" value="REX1_like"/>
    <property type="match status" value="1"/>
</dbReference>
<feature type="compositionally biased region" description="Low complexity" evidence="8">
    <location>
        <begin position="238"/>
        <end position="253"/>
    </location>
</feature>
<evidence type="ECO:0000256" key="6">
    <source>
        <dbReference type="ARBA" id="ARBA00023242"/>
    </source>
</evidence>
<name>A0ABD6EK30_9BILA</name>
<dbReference type="Proteomes" id="UP001608902">
    <property type="component" value="Unassembled WGS sequence"/>
</dbReference>
<evidence type="ECO:0000256" key="3">
    <source>
        <dbReference type="ARBA" id="ARBA00022722"/>
    </source>
</evidence>
<dbReference type="EMBL" id="JBGFUD010001925">
    <property type="protein sequence ID" value="MFH4976927.1"/>
    <property type="molecule type" value="Genomic_DNA"/>
</dbReference>
<keyword evidence="7" id="KW-0175">Coiled coil</keyword>
<keyword evidence="6" id="KW-0539">Nucleus</keyword>
<keyword evidence="11" id="KW-1185">Reference proteome</keyword>
<feature type="region of interest" description="Disordered" evidence="8">
    <location>
        <begin position="443"/>
        <end position="468"/>
    </location>
</feature>
<feature type="region of interest" description="Disordered" evidence="8">
    <location>
        <begin position="218"/>
        <end position="309"/>
    </location>
</feature>
<dbReference type="GO" id="GO:0005634">
    <property type="term" value="C:nucleus"/>
    <property type="evidence" value="ECO:0007669"/>
    <property type="project" value="UniProtKB-SubCell"/>
</dbReference>
<comment type="caution">
    <text evidence="10">The sequence shown here is derived from an EMBL/GenBank/DDBJ whole genome shotgun (WGS) entry which is preliminary data.</text>
</comment>
<feature type="coiled-coil region" evidence="7">
    <location>
        <begin position="415"/>
        <end position="442"/>
    </location>
</feature>
<dbReference type="GO" id="GO:0010629">
    <property type="term" value="P:negative regulation of gene expression"/>
    <property type="evidence" value="ECO:0007669"/>
    <property type="project" value="UniProtKB-ARBA"/>
</dbReference>
<evidence type="ECO:0000313" key="10">
    <source>
        <dbReference type="EMBL" id="MFH4976927.1"/>
    </source>
</evidence>
<dbReference type="PANTHER" id="PTHR12801">
    <property type="entry name" value="RNA EXONUCLEASE REXO1 / RECO3 FAMILY MEMBER-RELATED"/>
    <property type="match status" value="1"/>
</dbReference>
<dbReference type="InterPro" id="IPR031736">
    <property type="entry name" value="REXO1-like_dom"/>
</dbReference>
<dbReference type="InterPro" id="IPR034922">
    <property type="entry name" value="REX1-like_exo"/>
</dbReference>
<dbReference type="SMART" id="SM00479">
    <property type="entry name" value="EXOIII"/>
    <property type="match status" value="1"/>
</dbReference>
<comment type="subcellular location">
    <subcellularLocation>
        <location evidence="1">Nucleus</location>
    </subcellularLocation>
</comment>
<dbReference type="InterPro" id="IPR036397">
    <property type="entry name" value="RNaseH_sf"/>
</dbReference>
<reference evidence="10 11" key="1">
    <citation type="submission" date="2024-08" db="EMBL/GenBank/DDBJ databases">
        <title>Gnathostoma spinigerum genome.</title>
        <authorList>
            <person name="Gonzalez-Bertolin B."/>
            <person name="Monzon S."/>
            <person name="Zaballos A."/>
            <person name="Jimenez P."/>
            <person name="Dekumyoy P."/>
            <person name="Varona S."/>
            <person name="Cuesta I."/>
            <person name="Sumanam S."/>
            <person name="Adisakwattana P."/>
            <person name="Gasser R.B."/>
            <person name="Hernandez-Gonzalez A."/>
            <person name="Young N.D."/>
            <person name="Perteguer M.J."/>
        </authorList>
    </citation>
    <scope>NUCLEOTIDE SEQUENCE [LARGE SCALE GENOMIC DNA]</scope>
    <source>
        <strain evidence="10">AL3</strain>
        <tissue evidence="10">Liver</tissue>
    </source>
</reference>
<proteinExistence type="inferred from homology"/>
<dbReference type="InterPro" id="IPR013520">
    <property type="entry name" value="Ribonucl_H"/>
</dbReference>
<organism evidence="10 11">
    <name type="scientific">Gnathostoma spinigerum</name>
    <dbReference type="NCBI Taxonomy" id="75299"/>
    <lineage>
        <taxon>Eukaryota</taxon>
        <taxon>Metazoa</taxon>
        <taxon>Ecdysozoa</taxon>
        <taxon>Nematoda</taxon>
        <taxon>Chromadorea</taxon>
        <taxon>Rhabditida</taxon>
        <taxon>Spirurina</taxon>
        <taxon>Gnathostomatomorpha</taxon>
        <taxon>Gnathostomatoidea</taxon>
        <taxon>Gnathostomatidae</taxon>
        <taxon>Gnathostoma</taxon>
    </lineage>
</organism>
<feature type="region of interest" description="Disordered" evidence="8">
    <location>
        <begin position="151"/>
        <end position="178"/>
    </location>
</feature>
<keyword evidence="4" id="KW-0378">Hydrolase</keyword>
<dbReference type="AlphaFoldDB" id="A0ABD6EK30"/>
<dbReference type="FunFam" id="3.30.420.10:FF:000031">
    <property type="entry name" value="RNA exonuclease 1"/>
    <property type="match status" value="1"/>
</dbReference>
<comment type="similarity">
    <text evidence="2">Belongs to the REXO1/REXO3 family.</text>
</comment>
<evidence type="ECO:0000313" key="11">
    <source>
        <dbReference type="Proteomes" id="UP001608902"/>
    </source>
</evidence>
<dbReference type="Pfam" id="PF15870">
    <property type="entry name" value="EloA-BP1"/>
    <property type="match status" value="1"/>
</dbReference>
<feature type="domain" description="Exonuclease" evidence="9">
    <location>
        <begin position="744"/>
        <end position="901"/>
    </location>
</feature>
<evidence type="ECO:0000256" key="8">
    <source>
        <dbReference type="SAM" id="MobiDB-lite"/>
    </source>
</evidence>
<feature type="compositionally biased region" description="Basic and acidic residues" evidence="8">
    <location>
        <begin position="274"/>
        <end position="301"/>
    </location>
</feature>
<dbReference type="GO" id="GO:0004527">
    <property type="term" value="F:exonuclease activity"/>
    <property type="evidence" value="ECO:0007669"/>
    <property type="project" value="UniProtKB-KW"/>
</dbReference>
<evidence type="ECO:0000256" key="4">
    <source>
        <dbReference type="ARBA" id="ARBA00022801"/>
    </source>
</evidence>
<keyword evidence="3" id="KW-0540">Nuclease</keyword>
<evidence type="ECO:0000256" key="2">
    <source>
        <dbReference type="ARBA" id="ARBA00006357"/>
    </source>
</evidence>
<feature type="region of interest" description="Disordered" evidence="8">
    <location>
        <begin position="321"/>
        <end position="379"/>
    </location>
</feature>
<feature type="compositionally biased region" description="Basic and acidic residues" evidence="8">
    <location>
        <begin position="351"/>
        <end position="369"/>
    </location>
</feature>
<keyword evidence="5" id="KW-0269">Exonuclease</keyword>
<evidence type="ECO:0000256" key="1">
    <source>
        <dbReference type="ARBA" id="ARBA00004123"/>
    </source>
</evidence>
<dbReference type="PANTHER" id="PTHR12801:SF115">
    <property type="entry name" value="FI18136P1-RELATED"/>
    <property type="match status" value="1"/>
</dbReference>
<dbReference type="InterPro" id="IPR012337">
    <property type="entry name" value="RNaseH-like_sf"/>
</dbReference>
<protein>
    <recommendedName>
        <fullName evidence="9">Exonuclease domain-containing protein</fullName>
    </recommendedName>
</protein>
<feature type="compositionally biased region" description="Low complexity" evidence="8">
    <location>
        <begin position="103"/>
        <end position="112"/>
    </location>
</feature>
<dbReference type="SUPFAM" id="SSF53098">
    <property type="entry name" value="Ribonuclease H-like"/>
    <property type="match status" value="1"/>
</dbReference>
<sequence>MIGRSGLFSEIICPHDDDCNRPHCHFWHSKDEASCIQGVSYPAYTASEVPSSSGLSREPFMGYIGYVESDSSTSYNSAMYAPVDHPLQEPPFLSAPYQPTPPSTSTSNSQTPGITAIKKQLSKPSKRNLSPECVLPKAKVPVEMAVDDILDPKNQKDASSTSNQMEKNKPNRGKNLNDYAKSVADIDSRIEELKRRLEQEEKSKEKIVNEFKSTLHLPKSGEYFPTTKPVLEHRVRTKSYSSRSASSYTGGYTPTPISLLKSSQQTENADETSEVEKTKSQVVEDLKSDEKPSSTKNRGESSSDVLIETNDDDDFCEVIKVVRPKQHDDEKTDSKKKKRLSIEDLFDSDDDKEKPVAKKSRDDAGEQRPVKSHYKPLTEAQVAKVKQRVLQSSSNQRTISFSQPIKVARRVPTAAEQFAVRYEKLREEKERILAKANGNRSEIEKPKGIGQESDYRQGSTAASVGKGDTRTAHTIKAASSEKIKFRPLEPYSICKVTYAMRVRYVELFYNECRKVSSSDQEALVWAQNEEKIIKDKAVSKSRYTCAAVAFLRKVREMITDPKPKTSKDEPVIISDKKGQTISIGPRRSVPLSKQTLAESEFYDSLRQKYIMSEEELRKNGYPLWEDKSKTRVLIVSSERDATKKHFVEKDDLKRMCCRCGKEFRLTPEGEYASKEECVHHWGRAYKTKIRGNWESRYNCCSSDLSVSGCAVADFHVTDTALISELSAFRETPSPTGSADPRSRKVYALDCEMVYTAWGLTLARISVVDINDDLVLDIVIKPACKVIDCNSRFSGLTMDDLNSSSYTFNEAIDKLFTLINSETILIGHSLESDLKSMRLVHYNIVDTSVVFPHRLGPPYKRALKTITSEILQWIIQEDVTGHDSKEDSSACMKLMLHKVKHD</sequence>
<dbReference type="Gene3D" id="3.30.420.10">
    <property type="entry name" value="Ribonuclease H-like superfamily/Ribonuclease H"/>
    <property type="match status" value="1"/>
</dbReference>
<dbReference type="InterPro" id="IPR047021">
    <property type="entry name" value="REXO1/3/4-like"/>
</dbReference>